<dbReference type="RefSeq" id="WP_229982060.1">
    <property type="nucleotide sequence ID" value="NZ_JAJJPB010000035.1"/>
</dbReference>
<feature type="domain" description="IrrE N-terminal-like" evidence="1">
    <location>
        <begin position="42"/>
        <end position="116"/>
    </location>
</feature>
<reference evidence="2" key="1">
    <citation type="submission" date="2021-11" db="EMBL/GenBank/DDBJ databases">
        <authorList>
            <person name="Qingchun L."/>
            <person name="Dong Z."/>
            <person name="Zongwei Q."/>
            <person name="Jia Z."/>
            <person name="Duotao L."/>
        </authorList>
    </citation>
    <scope>NUCLEOTIDE SEQUENCE</scope>
    <source>
        <strain evidence="2">WLY-B-L2</strain>
    </source>
</reference>
<evidence type="ECO:0000313" key="3">
    <source>
        <dbReference type="Proteomes" id="UP001165422"/>
    </source>
</evidence>
<evidence type="ECO:0000259" key="1">
    <source>
        <dbReference type="Pfam" id="PF06114"/>
    </source>
</evidence>
<name>A0ABS8NCU1_9CLOT</name>
<dbReference type="EMBL" id="JAJJPB010000035">
    <property type="protein sequence ID" value="MCC9296538.1"/>
    <property type="molecule type" value="Genomic_DNA"/>
</dbReference>
<dbReference type="Proteomes" id="UP001165422">
    <property type="component" value="Unassembled WGS sequence"/>
</dbReference>
<organism evidence="2 3">
    <name type="scientific">Clostridium aromativorans</name>
    <dbReference type="NCBI Taxonomy" id="2836848"/>
    <lineage>
        <taxon>Bacteria</taxon>
        <taxon>Bacillati</taxon>
        <taxon>Bacillota</taxon>
        <taxon>Clostridia</taxon>
        <taxon>Eubacteriales</taxon>
        <taxon>Clostridiaceae</taxon>
        <taxon>Clostridium</taxon>
    </lineage>
</organism>
<sequence length="145" mass="17157">MFIENYIQRKVNKLIKKSATSNPEIIMRTTLKHIDFDYAPLSKNLNGYYLYLSKNKRVIRVNSSLDEIKKQFVLFHETGHCVLEHEDQVLLDRADSMDSVDKLRNEYDANLFASYFFKIHNNIDKNNLNGICLPEYIKYLISKFL</sequence>
<keyword evidence="3" id="KW-1185">Reference proteome</keyword>
<protein>
    <submittedName>
        <fullName evidence="2">ImmA/IrrE family metallo-endopeptidase</fullName>
    </submittedName>
</protein>
<dbReference type="Pfam" id="PF06114">
    <property type="entry name" value="Peptidase_M78"/>
    <property type="match status" value="1"/>
</dbReference>
<gene>
    <name evidence="2" type="ORF">LN736_16965</name>
</gene>
<evidence type="ECO:0000313" key="2">
    <source>
        <dbReference type="EMBL" id="MCC9296538.1"/>
    </source>
</evidence>
<comment type="caution">
    <text evidence="2">The sequence shown here is derived from an EMBL/GenBank/DDBJ whole genome shotgun (WGS) entry which is preliminary data.</text>
</comment>
<dbReference type="InterPro" id="IPR010359">
    <property type="entry name" value="IrrE_HExxH"/>
</dbReference>
<dbReference type="Gene3D" id="1.10.10.2910">
    <property type="match status" value="1"/>
</dbReference>
<proteinExistence type="predicted"/>
<accession>A0ABS8NCU1</accession>